<accession>A0A3N0DID7</accession>
<dbReference type="Gene3D" id="3.90.1140.10">
    <property type="entry name" value="Cyclic phosphodiesterase"/>
    <property type="match status" value="1"/>
</dbReference>
<protein>
    <submittedName>
        <fullName evidence="1">2'-5' RNA ligase family protein</fullName>
    </submittedName>
</protein>
<sequence>MPCAHAVNLSDERDYRWRVEELPITGIVIPVAEADRFVQSASGGPRRLPGFGTVPAHITLLAPFLPEEELDDATWEALGAFFDDVTPFGFELTDVCEFPGGVTYLSPEPAGTFRRLTQELHKLFPEFPPYGGAFDEIVPHLTVPLAEGENMAALTTALTPGLPLAVHASAAAVFVTDEDGTRVLGTLPFGNSAA</sequence>
<dbReference type="GO" id="GO:0016874">
    <property type="term" value="F:ligase activity"/>
    <property type="evidence" value="ECO:0007669"/>
    <property type="project" value="UniProtKB-KW"/>
</dbReference>
<name>A0A3N0DID7_9ACTN</name>
<comment type="caution">
    <text evidence="1">The sequence shown here is derived from an EMBL/GenBank/DDBJ whole genome shotgun (WGS) entry which is preliminary data.</text>
</comment>
<keyword evidence="1" id="KW-0436">Ligase</keyword>
<dbReference type="SUPFAM" id="SSF55144">
    <property type="entry name" value="LigT-like"/>
    <property type="match status" value="1"/>
</dbReference>
<gene>
    <name evidence="1" type="ORF">EFL95_18775</name>
</gene>
<evidence type="ECO:0000313" key="2">
    <source>
        <dbReference type="Proteomes" id="UP000277094"/>
    </source>
</evidence>
<dbReference type="Pfam" id="PF13563">
    <property type="entry name" value="2_5_RNA_ligase2"/>
    <property type="match status" value="1"/>
</dbReference>
<dbReference type="AlphaFoldDB" id="A0A3N0DID7"/>
<dbReference type="EMBL" id="RJSG01000006">
    <property type="protein sequence ID" value="RNL75452.1"/>
    <property type="molecule type" value="Genomic_DNA"/>
</dbReference>
<keyword evidence="2" id="KW-1185">Reference proteome</keyword>
<organism evidence="1 2">
    <name type="scientific">Nocardioides marmorisolisilvae</name>
    <dbReference type="NCBI Taxonomy" id="1542737"/>
    <lineage>
        <taxon>Bacteria</taxon>
        <taxon>Bacillati</taxon>
        <taxon>Actinomycetota</taxon>
        <taxon>Actinomycetes</taxon>
        <taxon>Propionibacteriales</taxon>
        <taxon>Nocardioidaceae</taxon>
        <taxon>Nocardioides</taxon>
    </lineage>
</organism>
<evidence type="ECO:0000313" key="1">
    <source>
        <dbReference type="EMBL" id="RNL75452.1"/>
    </source>
</evidence>
<reference evidence="1 2" key="1">
    <citation type="submission" date="2018-11" db="EMBL/GenBank/DDBJ databases">
        <authorList>
            <person name="Li F."/>
        </authorList>
    </citation>
    <scope>NUCLEOTIDE SEQUENCE [LARGE SCALE GENOMIC DNA]</scope>
    <source>
        <strain evidence="1 2">KIS18-7</strain>
    </source>
</reference>
<proteinExistence type="predicted"/>
<dbReference type="Proteomes" id="UP000277094">
    <property type="component" value="Unassembled WGS sequence"/>
</dbReference>
<dbReference type="OrthoDB" id="2082235at2"/>
<dbReference type="InterPro" id="IPR009097">
    <property type="entry name" value="Cyclic_Pdiesterase"/>
</dbReference>